<dbReference type="AlphaFoldDB" id="A0A329MJL4"/>
<evidence type="ECO:0000313" key="3">
    <source>
        <dbReference type="EMBL" id="RAV19860.1"/>
    </source>
</evidence>
<dbReference type="InterPro" id="IPR036582">
    <property type="entry name" value="Mao_N_sf"/>
</dbReference>
<feature type="domain" description="Copper amine oxidase-like N-terminal" evidence="2">
    <location>
        <begin position="40"/>
        <end position="106"/>
    </location>
</feature>
<organism evidence="3 4">
    <name type="scientific">Paenibacillus contaminans</name>
    <dbReference type="NCBI Taxonomy" id="450362"/>
    <lineage>
        <taxon>Bacteria</taxon>
        <taxon>Bacillati</taxon>
        <taxon>Bacillota</taxon>
        <taxon>Bacilli</taxon>
        <taxon>Bacillales</taxon>
        <taxon>Paenibacillaceae</taxon>
        <taxon>Paenibacillus</taxon>
    </lineage>
</organism>
<protein>
    <recommendedName>
        <fullName evidence="2">Copper amine oxidase-like N-terminal domain-containing protein</fullName>
    </recommendedName>
</protein>
<name>A0A329MJL4_9BACL</name>
<evidence type="ECO:0000259" key="2">
    <source>
        <dbReference type="Pfam" id="PF07833"/>
    </source>
</evidence>
<feature type="chain" id="PRO_5016301086" description="Copper amine oxidase-like N-terminal domain-containing protein" evidence="1">
    <location>
        <begin position="24"/>
        <end position="201"/>
    </location>
</feature>
<dbReference type="OrthoDB" id="2677881at2"/>
<evidence type="ECO:0000313" key="4">
    <source>
        <dbReference type="Proteomes" id="UP000250369"/>
    </source>
</evidence>
<gene>
    <name evidence="3" type="ORF">DQG23_18200</name>
</gene>
<evidence type="ECO:0000256" key="1">
    <source>
        <dbReference type="SAM" id="SignalP"/>
    </source>
</evidence>
<accession>A0A329MJL4</accession>
<keyword evidence="4" id="KW-1185">Reference proteome</keyword>
<dbReference type="SUPFAM" id="SSF55383">
    <property type="entry name" value="Copper amine oxidase, domain N"/>
    <property type="match status" value="1"/>
</dbReference>
<feature type="signal peptide" evidence="1">
    <location>
        <begin position="1"/>
        <end position="23"/>
    </location>
</feature>
<keyword evidence="1" id="KW-0732">Signal</keyword>
<dbReference type="RefSeq" id="WP_113032290.1">
    <property type="nucleotide sequence ID" value="NZ_QMFB01000010.1"/>
</dbReference>
<dbReference type="Proteomes" id="UP000250369">
    <property type="component" value="Unassembled WGS sequence"/>
</dbReference>
<dbReference type="Gene3D" id="3.30.457.10">
    <property type="entry name" value="Copper amine oxidase-like, N-terminal domain"/>
    <property type="match status" value="1"/>
</dbReference>
<dbReference type="Pfam" id="PF07833">
    <property type="entry name" value="Cu_amine_oxidN1"/>
    <property type="match status" value="1"/>
</dbReference>
<proteinExistence type="predicted"/>
<reference evidence="3 4" key="1">
    <citation type="journal article" date="2009" name="Int. J. Syst. Evol. Microbiol.">
        <title>Paenibacillus contaminans sp. nov., isolated from a contaminated laboratory plate.</title>
        <authorList>
            <person name="Chou J.H."/>
            <person name="Lee J.H."/>
            <person name="Lin M.C."/>
            <person name="Chang P.S."/>
            <person name="Arun A.B."/>
            <person name="Young C.C."/>
            <person name="Chen W.M."/>
        </authorList>
    </citation>
    <scope>NUCLEOTIDE SEQUENCE [LARGE SCALE GENOMIC DNA]</scope>
    <source>
        <strain evidence="3 4">CKOBP-6</strain>
    </source>
</reference>
<dbReference type="EMBL" id="QMFB01000010">
    <property type="protein sequence ID" value="RAV19860.1"/>
    <property type="molecule type" value="Genomic_DNA"/>
</dbReference>
<comment type="caution">
    <text evidence="3">The sequence shown here is derived from an EMBL/GenBank/DDBJ whole genome shotgun (WGS) entry which is preliminary data.</text>
</comment>
<sequence length="201" mass="22231">MQAKRLIMLCAVFMLLCTATVVADSMWGSYNGYDKAKVFVNGSELQENGVPAIIMNGSTLLPLRQVANSLNAVVKWDNDKKTASLYKPDVHMFIAEEVGKNYSLKNPFSIVDYGITRSFDVFAQIDNLKTNVSSVKITIVSPTGETVGSVEDTLSDSSESFWYTAHYKLKFAEKGNYTVNFAIIDGDNIETIVSKKNILSE</sequence>
<dbReference type="InterPro" id="IPR012854">
    <property type="entry name" value="Cu_amine_oxidase-like_N"/>
</dbReference>